<protein>
    <recommendedName>
        <fullName evidence="1">ribose-phosphate diphosphokinase</fullName>
        <ecNumber evidence="1">2.7.6.1</ecNumber>
    </recommendedName>
</protein>
<dbReference type="CDD" id="cd06223">
    <property type="entry name" value="PRTases_typeI"/>
    <property type="match status" value="1"/>
</dbReference>
<evidence type="ECO:0000256" key="4">
    <source>
        <dbReference type="ARBA" id="ARBA00022741"/>
    </source>
</evidence>
<dbReference type="PANTHER" id="PTHR10210:SF32">
    <property type="entry name" value="RIBOSE-PHOSPHATE PYROPHOSPHOKINASE 2"/>
    <property type="match status" value="1"/>
</dbReference>
<dbReference type="GO" id="GO:0016301">
    <property type="term" value="F:kinase activity"/>
    <property type="evidence" value="ECO:0007669"/>
    <property type="project" value="UniProtKB-KW"/>
</dbReference>
<evidence type="ECO:0000256" key="6">
    <source>
        <dbReference type="ARBA" id="ARBA00022840"/>
    </source>
</evidence>
<evidence type="ECO:0000313" key="9">
    <source>
        <dbReference type="EMBL" id="PWK78227.1"/>
    </source>
</evidence>
<dbReference type="Pfam" id="PF13793">
    <property type="entry name" value="Pribosyltran_N"/>
    <property type="match status" value="1"/>
</dbReference>
<dbReference type="NCBIfam" id="TIGR01251">
    <property type="entry name" value="ribP_PPkin"/>
    <property type="match status" value="1"/>
</dbReference>
<gene>
    <name evidence="9" type="ORF">LX99_02067</name>
</gene>
<evidence type="ECO:0000256" key="2">
    <source>
        <dbReference type="ARBA" id="ARBA00022679"/>
    </source>
</evidence>
<dbReference type="Gene3D" id="3.40.50.2020">
    <property type="match status" value="2"/>
</dbReference>
<dbReference type="GO" id="GO:0004749">
    <property type="term" value="F:ribose phosphate diphosphokinase activity"/>
    <property type="evidence" value="ECO:0007669"/>
    <property type="project" value="UniProtKB-EC"/>
</dbReference>
<dbReference type="EC" id="2.7.6.1" evidence="1"/>
<dbReference type="GO" id="GO:0000287">
    <property type="term" value="F:magnesium ion binding"/>
    <property type="evidence" value="ECO:0007669"/>
    <property type="project" value="InterPro"/>
</dbReference>
<dbReference type="GO" id="GO:0002189">
    <property type="term" value="C:ribose phosphate diphosphokinase complex"/>
    <property type="evidence" value="ECO:0007669"/>
    <property type="project" value="TreeGrafter"/>
</dbReference>
<sequence length="309" mass="33922">MRIQPLAFLKKMKKLLFAITGYEYLAEKVLALGHCERGEIEVSHFTDGERYQRILSNVEGREVLLIGGTVSDSATLELYDLASSLVSYGADSLTLVIPYFGYSTMERAVKPGEIVTAKTRARLLSAIPKSNRGNKVMLFDLHSEGIQYYFEQDLYPVHVYCKDIVIEAATRYGGDNFVMASTDAGRAKWVESLANDMGVNAAFILKRRLKGDHTEVSAINADVAGKTVIIYDDMIRSGGSIVNAALTYKNAGAGDIYVITTHGLFVNDGIGKLKACRVIKKLICTDTHVNCKDLEGDDFVEVKSVAGLI</sequence>
<reference evidence="9 10" key="1">
    <citation type="submission" date="2018-05" db="EMBL/GenBank/DDBJ databases">
        <title>Genomic Encyclopedia of Archaeal and Bacterial Type Strains, Phase II (KMG-II): from individual species to whole genera.</title>
        <authorList>
            <person name="Goeker M."/>
        </authorList>
    </citation>
    <scope>NUCLEOTIDE SEQUENCE [LARGE SCALE GENOMIC DNA]</scope>
    <source>
        <strain evidence="9 10">DSM 19975</strain>
    </source>
</reference>
<accession>A0A316HCT7</accession>
<proteinExistence type="predicted"/>
<evidence type="ECO:0000256" key="3">
    <source>
        <dbReference type="ARBA" id="ARBA00022727"/>
    </source>
</evidence>
<keyword evidence="5 9" id="KW-0418">Kinase</keyword>
<evidence type="ECO:0000256" key="1">
    <source>
        <dbReference type="ARBA" id="ARBA00013247"/>
    </source>
</evidence>
<comment type="caution">
    <text evidence="9">The sequence shown here is derived from an EMBL/GenBank/DDBJ whole genome shotgun (WGS) entry which is preliminary data.</text>
</comment>
<evidence type="ECO:0000256" key="7">
    <source>
        <dbReference type="ARBA" id="ARBA00049535"/>
    </source>
</evidence>
<feature type="domain" description="Ribose-phosphate pyrophosphokinase N-terminal" evidence="8">
    <location>
        <begin position="16"/>
        <end position="126"/>
    </location>
</feature>
<comment type="catalytic activity">
    <reaction evidence="7">
        <text>D-ribose 5-phosphate + ATP = 5-phospho-alpha-D-ribose 1-diphosphate + AMP + H(+)</text>
        <dbReference type="Rhea" id="RHEA:15609"/>
        <dbReference type="ChEBI" id="CHEBI:15378"/>
        <dbReference type="ChEBI" id="CHEBI:30616"/>
        <dbReference type="ChEBI" id="CHEBI:58017"/>
        <dbReference type="ChEBI" id="CHEBI:78346"/>
        <dbReference type="ChEBI" id="CHEBI:456215"/>
        <dbReference type="EC" id="2.7.6.1"/>
    </reaction>
</comment>
<dbReference type="Proteomes" id="UP000245678">
    <property type="component" value="Unassembled WGS sequence"/>
</dbReference>
<dbReference type="EMBL" id="QGHA01000003">
    <property type="protein sequence ID" value="PWK78227.1"/>
    <property type="molecule type" value="Genomic_DNA"/>
</dbReference>
<dbReference type="InterPro" id="IPR005946">
    <property type="entry name" value="Rib-P_diPkinase"/>
</dbReference>
<keyword evidence="4" id="KW-0547">Nucleotide-binding</keyword>
<dbReference type="GO" id="GO:0006164">
    <property type="term" value="P:purine nucleotide biosynthetic process"/>
    <property type="evidence" value="ECO:0007669"/>
    <property type="project" value="TreeGrafter"/>
</dbReference>
<keyword evidence="3" id="KW-0545">Nucleotide biosynthesis</keyword>
<dbReference type="InterPro" id="IPR029057">
    <property type="entry name" value="PRTase-like"/>
</dbReference>
<dbReference type="SMART" id="SM01400">
    <property type="entry name" value="Pribosyltran_N"/>
    <property type="match status" value="1"/>
</dbReference>
<name>A0A316HCT7_9SPHI</name>
<keyword evidence="6" id="KW-0067">ATP-binding</keyword>
<dbReference type="GO" id="GO:0005524">
    <property type="term" value="F:ATP binding"/>
    <property type="evidence" value="ECO:0007669"/>
    <property type="project" value="UniProtKB-KW"/>
</dbReference>
<evidence type="ECO:0000259" key="8">
    <source>
        <dbReference type="Pfam" id="PF13793"/>
    </source>
</evidence>
<dbReference type="AlphaFoldDB" id="A0A316HCT7"/>
<dbReference type="GO" id="GO:0006015">
    <property type="term" value="P:5-phosphoribose 1-diphosphate biosynthetic process"/>
    <property type="evidence" value="ECO:0007669"/>
    <property type="project" value="TreeGrafter"/>
</dbReference>
<dbReference type="InterPro" id="IPR029099">
    <property type="entry name" value="Pribosyltran_N"/>
</dbReference>
<dbReference type="PANTHER" id="PTHR10210">
    <property type="entry name" value="RIBOSE-PHOSPHATE DIPHOSPHOKINASE FAMILY MEMBER"/>
    <property type="match status" value="1"/>
</dbReference>
<organism evidence="9 10">
    <name type="scientific">Mucilaginibacter oryzae</name>
    <dbReference type="NCBI Taxonomy" id="468058"/>
    <lineage>
        <taxon>Bacteria</taxon>
        <taxon>Pseudomonadati</taxon>
        <taxon>Bacteroidota</taxon>
        <taxon>Sphingobacteriia</taxon>
        <taxon>Sphingobacteriales</taxon>
        <taxon>Sphingobacteriaceae</taxon>
        <taxon>Mucilaginibacter</taxon>
    </lineage>
</organism>
<keyword evidence="2" id="KW-0808">Transferase</keyword>
<dbReference type="Pfam" id="PF14572">
    <property type="entry name" value="Pribosyl_synth"/>
    <property type="match status" value="1"/>
</dbReference>
<keyword evidence="10" id="KW-1185">Reference proteome</keyword>
<dbReference type="FunFam" id="3.40.50.2020:FF:000014">
    <property type="entry name" value="Ribose-phosphate pyrophosphokinase 1"/>
    <property type="match status" value="1"/>
</dbReference>
<dbReference type="SUPFAM" id="SSF53271">
    <property type="entry name" value="PRTase-like"/>
    <property type="match status" value="2"/>
</dbReference>
<evidence type="ECO:0000256" key="5">
    <source>
        <dbReference type="ARBA" id="ARBA00022777"/>
    </source>
</evidence>
<evidence type="ECO:0000313" key="10">
    <source>
        <dbReference type="Proteomes" id="UP000245678"/>
    </source>
</evidence>
<dbReference type="GO" id="GO:0005737">
    <property type="term" value="C:cytoplasm"/>
    <property type="evidence" value="ECO:0007669"/>
    <property type="project" value="TreeGrafter"/>
</dbReference>
<dbReference type="InterPro" id="IPR000836">
    <property type="entry name" value="PRTase_dom"/>
</dbReference>